<dbReference type="Proteomes" id="UP001085076">
    <property type="component" value="Miscellaneous, Linkage group lg02"/>
</dbReference>
<dbReference type="GO" id="GO:0010020">
    <property type="term" value="P:chloroplast fission"/>
    <property type="evidence" value="ECO:0007669"/>
    <property type="project" value="InterPro"/>
</dbReference>
<comment type="caution">
    <text evidence="1">The sequence shown here is derived from an EMBL/GenBank/DDBJ whole genome shotgun (WGS) entry which is preliminary data.</text>
</comment>
<dbReference type="AlphaFoldDB" id="A0A9D5CXP4"/>
<keyword evidence="2" id="KW-1185">Reference proteome</keyword>
<evidence type="ECO:0000313" key="2">
    <source>
        <dbReference type="Proteomes" id="UP001085076"/>
    </source>
</evidence>
<dbReference type="PANTHER" id="PTHR33600:SF3">
    <property type="entry name" value="PLASTID DIVISION PROTEIN PDV2"/>
    <property type="match status" value="1"/>
</dbReference>
<reference evidence="1" key="1">
    <citation type="submission" date="2021-03" db="EMBL/GenBank/DDBJ databases">
        <authorList>
            <person name="Li Z."/>
            <person name="Yang C."/>
        </authorList>
    </citation>
    <scope>NUCLEOTIDE SEQUENCE</scope>
    <source>
        <strain evidence="1">Dzin_1.0</strain>
        <tissue evidence="1">Leaf</tissue>
    </source>
</reference>
<proteinExistence type="predicted"/>
<dbReference type="EMBL" id="JAGGNH010000002">
    <property type="protein sequence ID" value="KAJ0981785.1"/>
    <property type="molecule type" value="Genomic_DNA"/>
</dbReference>
<name>A0A9D5CXP4_9LILI</name>
<evidence type="ECO:0008006" key="3">
    <source>
        <dbReference type="Google" id="ProtNLM"/>
    </source>
</evidence>
<dbReference type="PANTHER" id="PTHR33600">
    <property type="entry name" value="PLASTID DIVISION PROTEIN PDV2"/>
    <property type="match status" value="1"/>
</dbReference>
<protein>
    <recommendedName>
        <fullName evidence="3">Plastid division protein PDV2</fullName>
    </recommendedName>
</protein>
<dbReference type="InterPro" id="IPR038939">
    <property type="entry name" value="PDV1/PDV2"/>
</dbReference>
<evidence type="ECO:0000313" key="1">
    <source>
        <dbReference type="EMBL" id="KAJ0981785.1"/>
    </source>
</evidence>
<organism evidence="1 2">
    <name type="scientific">Dioscorea zingiberensis</name>
    <dbReference type="NCBI Taxonomy" id="325984"/>
    <lineage>
        <taxon>Eukaryota</taxon>
        <taxon>Viridiplantae</taxon>
        <taxon>Streptophyta</taxon>
        <taxon>Embryophyta</taxon>
        <taxon>Tracheophyta</taxon>
        <taxon>Spermatophyta</taxon>
        <taxon>Magnoliopsida</taxon>
        <taxon>Liliopsida</taxon>
        <taxon>Dioscoreales</taxon>
        <taxon>Dioscoreaceae</taxon>
        <taxon>Dioscorea</taxon>
    </lineage>
</organism>
<reference evidence="1" key="2">
    <citation type="journal article" date="2022" name="Hortic Res">
        <title>The genome of Dioscorea zingiberensis sheds light on the biosynthesis, origin and evolution of the medicinally important diosgenin saponins.</title>
        <authorList>
            <person name="Li Y."/>
            <person name="Tan C."/>
            <person name="Li Z."/>
            <person name="Guo J."/>
            <person name="Li S."/>
            <person name="Chen X."/>
            <person name="Wang C."/>
            <person name="Dai X."/>
            <person name="Yang H."/>
            <person name="Song W."/>
            <person name="Hou L."/>
            <person name="Xu J."/>
            <person name="Tong Z."/>
            <person name="Xu A."/>
            <person name="Yuan X."/>
            <person name="Wang W."/>
            <person name="Yang Q."/>
            <person name="Chen L."/>
            <person name="Sun Z."/>
            <person name="Wang K."/>
            <person name="Pan B."/>
            <person name="Chen J."/>
            <person name="Bao Y."/>
            <person name="Liu F."/>
            <person name="Qi X."/>
            <person name="Gang D.R."/>
            <person name="Wen J."/>
            <person name="Li J."/>
        </authorList>
    </citation>
    <scope>NUCLEOTIDE SEQUENCE</scope>
    <source>
        <strain evidence="1">Dzin_1.0</strain>
    </source>
</reference>
<sequence length="280" mass="31742">MEGEEIGRVLWRASELRSKFNQCMERERSRVGGEEDGSCEMEEQEDSIVGIRDAFESLDQQLSALQALQQQQIYERETALAQIDQSRLALLSKLKEYKGEELEVIHEVSVFAGGSFEHDDDLLLPPYPRHLPDSMLDGIYASHLMSRPKLLQDGLAVDPIHNAKKSIHESERRQSDQPLGRNRIRFVGFVARSVLAIVGVMSILNLASFNPSLSLWERTIKVLQQFKFPAIGQQRRVPIQCPPGKVLVLEDGKSRCVVKERVEIPFELDLKTPNVTYGFG</sequence>
<dbReference type="OrthoDB" id="436496at2759"/>
<gene>
    <name evidence="1" type="ORF">J5N97_010040</name>
</gene>
<accession>A0A9D5CXP4</accession>